<keyword evidence="7 16" id="KW-1133">Transmembrane helix</keyword>
<evidence type="ECO:0000256" key="16">
    <source>
        <dbReference type="SAM" id="Phobius"/>
    </source>
</evidence>
<proteinExistence type="inferred from homology"/>
<dbReference type="InterPro" id="IPR026229">
    <property type="entry name" value="VOPP1"/>
</dbReference>
<reference evidence="17" key="1">
    <citation type="submission" date="2025-08" db="UniProtKB">
        <authorList>
            <consortium name="Ensembl"/>
        </authorList>
    </citation>
    <scope>IDENTIFICATION</scope>
</reference>
<organism evidence="17 18">
    <name type="scientific">Cyprinus carpio carpio</name>
    <dbReference type="NCBI Taxonomy" id="630221"/>
    <lineage>
        <taxon>Eukaryota</taxon>
        <taxon>Metazoa</taxon>
        <taxon>Chordata</taxon>
        <taxon>Craniata</taxon>
        <taxon>Vertebrata</taxon>
        <taxon>Euteleostomi</taxon>
        <taxon>Actinopterygii</taxon>
        <taxon>Neopterygii</taxon>
        <taxon>Teleostei</taxon>
        <taxon>Ostariophysi</taxon>
        <taxon>Cypriniformes</taxon>
        <taxon>Cyprinidae</taxon>
        <taxon>Cyprininae</taxon>
        <taxon>Cyprinus</taxon>
    </lineage>
</organism>
<protein>
    <recommendedName>
        <fullName evidence="14">WW domain binding protein VOPP1</fullName>
    </recommendedName>
    <alternativeName>
        <fullName evidence="15">Vesicular, overexpressed in cancer, prosurvival protein 1</fullName>
    </alternativeName>
</protein>
<dbReference type="PANTHER" id="PTHR14971">
    <property type="entry name" value="VESICULAR, OVEREXPRESSED IN CANCER, PROSURVIVAL PROTEIN 1"/>
    <property type="match status" value="1"/>
</dbReference>
<dbReference type="Ensembl" id="ENSCCRT00000197509.1">
    <property type="protein sequence ID" value="ENSCCRP00000131025.1"/>
    <property type="gene ID" value="ENSCCRG00000035129.2"/>
</dbReference>
<evidence type="ECO:0000256" key="10">
    <source>
        <dbReference type="ARBA" id="ARBA00023163"/>
    </source>
</evidence>
<name>A0A9J7ZPB2_CYPCA</name>
<reference evidence="17" key="2">
    <citation type="submission" date="2025-09" db="UniProtKB">
        <authorList>
            <consortium name="Ensembl"/>
        </authorList>
    </citation>
    <scope>IDENTIFICATION</scope>
</reference>
<accession>A0A9J7ZPB2</accession>
<evidence type="ECO:0000313" key="18">
    <source>
        <dbReference type="Proteomes" id="UP001108240"/>
    </source>
</evidence>
<evidence type="ECO:0000256" key="5">
    <source>
        <dbReference type="ARBA" id="ARBA00022729"/>
    </source>
</evidence>
<evidence type="ECO:0000256" key="2">
    <source>
        <dbReference type="ARBA" id="ARBA00004363"/>
    </source>
</evidence>
<evidence type="ECO:0000256" key="7">
    <source>
        <dbReference type="ARBA" id="ARBA00022989"/>
    </source>
</evidence>
<evidence type="ECO:0000256" key="8">
    <source>
        <dbReference type="ARBA" id="ARBA00023015"/>
    </source>
</evidence>
<evidence type="ECO:0000256" key="13">
    <source>
        <dbReference type="ARBA" id="ARBA00035628"/>
    </source>
</evidence>
<evidence type="ECO:0000256" key="4">
    <source>
        <dbReference type="ARBA" id="ARBA00022692"/>
    </source>
</evidence>
<evidence type="ECO:0000256" key="14">
    <source>
        <dbReference type="ARBA" id="ARBA00035708"/>
    </source>
</evidence>
<evidence type="ECO:0000256" key="15">
    <source>
        <dbReference type="ARBA" id="ARBA00035715"/>
    </source>
</evidence>
<keyword evidence="6" id="KW-0967">Endosome</keyword>
<dbReference type="PANTHER" id="PTHR14971:SF2">
    <property type="entry name" value="VESICULAR, OVEREXPRESSED IN CANCER, PROSURVIVAL PROTEIN 1"/>
    <property type="match status" value="1"/>
</dbReference>
<evidence type="ECO:0000313" key="17">
    <source>
        <dbReference type="Ensembl" id="ENSCCRP00000131025.1"/>
    </source>
</evidence>
<dbReference type="GeneTree" id="ENSGT00390000015821"/>
<evidence type="ECO:0000256" key="9">
    <source>
        <dbReference type="ARBA" id="ARBA00023136"/>
    </source>
</evidence>
<dbReference type="Proteomes" id="UP001108240">
    <property type="component" value="Unplaced"/>
</dbReference>
<comment type="similarity">
    <text evidence="3">Belongs to the VOPP1/ECOP family.</text>
</comment>
<keyword evidence="12" id="KW-0968">Cytoplasmic vesicle</keyword>
<evidence type="ECO:0000256" key="3">
    <source>
        <dbReference type="ARBA" id="ARBA00006655"/>
    </source>
</evidence>
<dbReference type="AlphaFoldDB" id="A0A9J7ZPB2"/>
<dbReference type="PRINTS" id="PR02068">
    <property type="entry name" value="VOPPROTEIN1"/>
</dbReference>
<evidence type="ECO:0000256" key="11">
    <source>
        <dbReference type="ARBA" id="ARBA00023228"/>
    </source>
</evidence>
<keyword evidence="10" id="KW-0804">Transcription</keyword>
<keyword evidence="8" id="KW-0805">Transcription regulation</keyword>
<evidence type="ECO:0000256" key="6">
    <source>
        <dbReference type="ARBA" id="ARBA00022753"/>
    </source>
</evidence>
<keyword evidence="18" id="KW-1185">Reference proteome</keyword>
<feature type="transmembrane region" description="Helical" evidence="16">
    <location>
        <begin position="67"/>
        <end position="87"/>
    </location>
</feature>
<sequence>MQMNPVDYFCTHETSFIKLSLHLQTVAEKKYCWYFEGDYPVYFICKTYEDCCGTQCCVRALSVQRIWYFWLLLIIGILCCCSTGYFIRRRVHPYSPPEGTDFNVSFTRHPITAPGNLFLCTRLAYSAHVVLSAVCMSSLCVCRIASSWLSQLWRLGDCSHLHRLPSAEPPQSRDCSVFSPAVLLQPAPSFL</sequence>
<dbReference type="GO" id="GO:0005765">
    <property type="term" value="C:lysosomal membrane"/>
    <property type="evidence" value="ECO:0007669"/>
    <property type="project" value="UniProtKB-SubCell"/>
</dbReference>
<dbReference type="GO" id="GO:0031902">
    <property type="term" value="C:late endosome membrane"/>
    <property type="evidence" value="ECO:0007669"/>
    <property type="project" value="UniProtKB-SubCell"/>
</dbReference>
<evidence type="ECO:0000256" key="12">
    <source>
        <dbReference type="ARBA" id="ARBA00023329"/>
    </source>
</evidence>
<comment type="subcellular location">
    <subcellularLocation>
        <location evidence="1">Cytoplasmic vesicle membrane</location>
        <topology evidence="1">Single-pass type I membrane protein</topology>
    </subcellularLocation>
    <subcellularLocation>
        <location evidence="13">Late endosome membrane</location>
        <topology evidence="13">Single-pass membrane protein</topology>
    </subcellularLocation>
    <subcellularLocation>
        <location evidence="2">Lysosome membrane</location>
        <topology evidence="2">Single-pass membrane protein</topology>
    </subcellularLocation>
</comment>
<keyword evidence="5" id="KW-0732">Signal</keyword>
<keyword evidence="4 16" id="KW-0812">Transmembrane</keyword>
<keyword evidence="11" id="KW-0458">Lysosome</keyword>
<evidence type="ECO:0000256" key="1">
    <source>
        <dbReference type="ARBA" id="ARBA00004358"/>
    </source>
</evidence>
<keyword evidence="9 16" id="KW-0472">Membrane</keyword>